<dbReference type="AlphaFoldDB" id="A0A9Q3BCU5"/>
<comment type="caution">
    <text evidence="1">The sequence shown here is derived from an EMBL/GenBank/DDBJ whole genome shotgun (WGS) entry which is preliminary data.</text>
</comment>
<keyword evidence="2" id="KW-1185">Reference proteome</keyword>
<sequence length="124" mass="13955">MQTRAGHLYGHTRGKQYRALISYPSHERLPPMLYEGIKAPPWRSVCPDLDHANLTSLPPDTMLYLNVKTQGWIVGMHQAGLPFQAISNLAEVPLTTVYDTMKKYKRFGTVQTEKKTGLPAIMTA</sequence>
<reference evidence="1" key="1">
    <citation type="submission" date="2021-03" db="EMBL/GenBank/DDBJ databases">
        <title>Draft genome sequence of rust myrtle Austropuccinia psidii MF-1, a brazilian biotype.</title>
        <authorList>
            <person name="Quecine M.C."/>
            <person name="Pachon D.M.R."/>
            <person name="Bonatelli M.L."/>
            <person name="Correr F.H."/>
            <person name="Franceschini L.M."/>
            <person name="Leite T.F."/>
            <person name="Margarido G.R.A."/>
            <person name="Almeida C.A."/>
            <person name="Ferrarezi J.A."/>
            <person name="Labate C.A."/>
        </authorList>
    </citation>
    <scope>NUCLEOTIDE SEQUENCE</scope>
    <source>
        <strain evidence="1">MF-1</strain>
    </source>
</reference>
<organism evidence="1 2">
    <name type="scientific">Austropuccinia psidii MF-1</name>
    <dbReference type="NCBI Taxonomy" id="1389203"/>
    <lineage>
        <taxon>Eukaryota</taxon>
        <taxon>Fungi</taxon>
        <taxon>Dikarya</taxon>
        <taxon>Basidiomycota</taxon>
        <taxon>Pucciniomycotina</taxon>
        <taxon>Pucciniomycetes</taxon>
        <taxon>Pucciniales</taxon>
        <taxon>Sphaerophragmiaceae</taxon>
        <taxon>Austropuccinia</taxon>
    </lineage>
</organism>
<evidence type="ECO:0008006" key="3">
    <source>
        <dbReference type="Google" id="ProtNLM"/>
    </source>
</evidence>
<name>A0A9Q3BCU5_9BASI</name>
<dbReference type="Gene3D" id="1.10.10.10">
    <property type="entry name" value="Winged helix-like DNA-binding domain superfamily/Winged helix DNA-binding domain"/>
    <property type="match status" value="1"/>
</dbReference>
<proteinExistence type="predicted"/>
<dbReference type="InterPro" id="IPR036388">
    <property type="entry name" value="WH-like_DNA-bd_sf"/>
</dbReference>
<gene>
    <name evidence="1" type="ORF">O181_002493</name>
</gene>
<protein>
    <recommendedName>
        <fullName evidence="3">Helix-turn-helix domain-containing protein</fullName>
    </recommendedName>
</protein>
<dbReference type="Proteomes" id="UP000765509">
    <property type="component" value="Unassembled WGS sequence"/>
</dbReference>
<dbReference type="EMBL" id="AVOT02000417">
    <property type="protein sequence ID" value="MBW0462778.1"/>
    <property type="molecule type" value="Genomic_DNA"/>
</dbReference>
<evidence type="ECO:0000313" key="2">
    <source>
        <dbReference type="Proteomes" id="UP000765509"/>
    </source>
</evidence>
<accession>A0A9Q3BCU5</accession>
<evidence type="ECO:0000313" key="1">
    <source>
        <dbReference type="EMBL" id="MBW0462778.1"/>
    </source>
</evidence>
<dbReference type="OrthoDB" id="2444439at2759"/>